<evidence type="ECO:0000313" key="9">
    <source>
        <dbReference type="EMBL" id="XBG61569.1"/>
    </source>
</evidence>
<keyword evidence="2 7" id="KW-0812">Transmembrane</keyword>
<dbReference type="InterPro" id="IPR053934">
    <property type="entry name" value="HTTM_dom"/>
</dbReference>
<keyword evidence="4 7" id="KW-0472">Membrane</keyword>
<dbReference type="PANTHER" id="PTHR12639">
    <property type="entry name" value="VITAMIN K-DEPENDENT GAMMA-CARBOXYLASE"/>
    <property type="match status" value="1"/>
</dbReference>
<dbReference type="AlphaFoldDB" id="A0AAU7BU00"/>
<dbReference type="InterPro" id="IPR053935">
    <property type="entry name" value="VKGC_lumenal_dom"/>
</dbReference>
<dbReference type="InterPro" id="IPR007782">
    <property type="entry name" value="VKG_COase"/>
</dbReference>
<evidence type="ECO:0000256" key="4">
    <source>
        <dbReference type="ARBA" id="ARBA00023136"/>
    </source>
</evidence>
<feature type="transmembrane region" description="Helical" evidence="7">
    <location>
        <begin position="110"/>
        <end position="128"/>
    </location>
</feature>
<keyword evidence="6" id="KW-0456">Lyase</keyword>
<comment type="subcellular location">
    <subcellularLocation>
        <location evidence="1">Endomembrane system</location>
        <topology evidence="1">Multi-pass membrane protein</topology>
    </subcellularLocation>
</comment>
<feature type="transmembrane region" description="Helical" evidence="7">
    <location>
        <begin position="64"/>
        <end position="81"/>
    </location>
</feature>
<proteinExistence type="predicted"/>
<feature type="domain" description="HTTM-like" evidence="8">
    <location>
        <begin position="7"/>
        <end position="266"/>
    </location>
</feature>
<keyword evidence="3 7" id="KW-1133">Transmembrane helix</keyword>
<evidence type="ECO:0000259" key="8">
    <source>
        <dbReference type="SMART" id="SM00752"/>
    </source>
</evidence>
<protein>
    <submittedName>
        <fullName evidence="9">HTTM domain-containing protein</fullName>
    </submittedName>
</protein>
<dbReference type="GO" id="GO:0008488">
    <property type="term" value="F:gamma-glutamyl carboxylase activity"/>
    <property type="evidence" value="ECO:0007669"/>
    <property type="project" value="InterPro"/>
</dbReference>
<evidence type="ECO:0000256" key="3">
    <source>
        <dbReference type="ARBA" id="ARBA00022989"/>
    </source>
</evidence>
<dbReference type="Pfam" id="PF05090">
    <property type="entry name" value="HTTM"/>
    <property type="match status" value="1"/>
</dbReference>
<keyword evidence="5" id="KW-1015">Disulfide bond</keyword>
<reference evidence="9" key="1">
    <citation type="submission" date="2024-05" db="EMBL/GenBank/DDBJ databases">
        <title>Pontimicrobium maritimus sp. nov., isolated form sea water.</title>
        <authorList>
            <person name="Muhammad N."/>
            <person name="Vuong T.Q."/>
            <person name="Han H.L."/>
            <person name="Kim S.-G."/>
        </authorList>
    </citation>
    <scope>NUCLEOTIDE SEQUENCE</scope>
    <source>
        <strain evidence="9">SW4</strain>
    </source>
</reference>
<name>A0AAU7BU00_9FLAO</name>
<dbReference type="GO" id="GO:0019842">
    <property type="term" value="F:vitamin binding"/>
    <property type="evidence" value="ECO:0007669"/>
    <property type="project" value="TreeGrafter"/>
</dbReference>
<evidence type="ECO:0000256" key="5">
    <source>
        <dbReference type="ARBA" id="ARBA00023157"/>
    </source>
</evidence>
<dbReference type="GO" id="GO:0012505">
    <property type="term" value="C:endomembrane system"/>
    <property type="evidence" value="ECO:0007669"/>
    <property type="project" value="UniProtKB-SubCell"/>
</dbReference>
<evidence type="ECO:0000256" key="6">
    <source>
        <dbReference type="ARBA" id="ARBA00023239"/>
    </source>
</evidence>
<feature type="transmembrane region" description="Helical" evidence="7">
    <location>
        <begin position="20"/>
        <end position="44"/>
    </location>
</feature>
<organism evidence="9">
    <name type="scientific">Pontimicrobium sp. SW4</name>
    <dbReference type="NCBI Taxonomy" id="3153519"/>
    <lineage>
        <taxon>Bacteria</taxon>
        <taxon>Pseudomonadati</taxon>
        <taxon>Bacteroidota</taxon>
        <taxon>Flavobacteriia</taxon>
        <taxon>Flavobacteriales</taxon>
        <taxon>Flavobacteriaceae</taxon>
        <taxon>Pontimicrobium</taxon>
    </lineage>
</organism>
<accession>A0AAU7BU00</accession>
<evidence type="ECO:0000256" key="2">
    <source>
        <dbReference type="ARBA" id="ARBA00022692"/>
    </source>
</evidence>
<dbReference type="PANTHER" id="PTHR12639:SF7">
    <property type="entry name" value="HTTM DOMAIN-CONTAINING PROTEIN"/>
    <property type="match status" value="1"/>
</dbReference>
<sequence>MLNKFLFKPIDNSALIVFRILFGFLISLESFGAIVSGWVHQALVEPKYTFSFIGFEWLQPLPDFWMYVYYAIMGVCGLLVMVGYKYRWSIISFAVLWSGTYFMQKTSYNNHYYLLILLSVFMVVVPANTRLSLDSKNNSSIQSNIMPNWCALIFIIQMWIVYTCASIAKLYPDWLDTSVIEILVKSKKDYFIIGNLLQKKWMHYIIAYFGIIFDLVIVPLLLWKQSRKYAFLVTIVFHLFNSIVFQIGIFPYMSLALCVFFFEPKTIRKIFLKKLKSIESKKETVFKKSNFIKIVFISYFVVQLVLPLRHWVIKGDVLWTEEGHRLSWRMMLRARQGIISFRVIDKENNQAIPIQLDTYLTYKQQRNFATKPDMIWQFSQFIKKIYKEEVNRDVMVFVDCQIKVNGKPFKPFIDPKVDLASVKWNAFKHSPWILPSKQD</sequence>
<dbReference type="EMBL" id="CP157199">
    <property type="protein sequence ID" value="XBG61569.1"/>
    <property type="molecule type" value="Genomic_DNA"/>
</dbReference>
<dbReference type="RefSeq" id="WP_347924200.1">
    <property type="nucleotide sequence ID" value="NZ_CP157199.1"/>
</dbReference>
<evidence type="ECO:0000256" key="7">
    <source>
        <dbReference type="SAM" id="Phobius"/>
    </source>
</evidence>
<feature type="transmembrane region" description="Helical" evidence="7">
    <location>
        <begin position="201"/>
        <end position="222"/>
    </location>
</feature>
<evidence type="ECO:0000256" key="1">
    <source>
        <dbReference type="ARBA" id="ARBA00004127"/>
    </source>
</evidence>
<feature type="transmembrane region" description="Helical" evidence="7">
    <location>
        <begin position="229"/>
        <end position="262"/>
    </location>
</feature>
<feature type="transmembrane region" description="Helical" evidence="7">
    <location>
        <begin position="149"/>
        <end position="168"/>
    </location>
</feature>
<dbReference type="Pfam" id="PF22777">
    <property type="entry name" value="VKGC_lumenal_dom"/>
    <property type="match status" value="1"/>
</dbReference>
<dbReference type="SMART" id="SM00752">
    <property type="entry name" value="HTTM"/>
    <property type="match status" value="1"/>
</dbReference>
<dbReference type="InterPro" id="IPR011020">
    <property type="entry name" value="HTTM-like"/>
</dbReference>
<feature type="transmembrane region" description="Helical" evidence="7">
    <location>
        <begin position="291"/>
        <end position="308"/>
    </location>
</feature>
<gene>
    <name evidence="9" type="ORF">ABGB03_01370</name>
</gene>